<dbReference type="CDD" id="cd03219">
    <property type="entry name" value="ABC_Mj1267_LivG_branched"/>
    <property type="match status" value="1"/>
</dbReference>
<evidence type="ECO:0000256" key="9">
    <source>
        <dbReference type="SAM" id="Phobius"/>
    </source>
</evidence>
<feature type="transmembrane region" description="Helical" evidence="9">
    <location>
        <begin position="155"/>
        <end position="179"/>
    </location>
</feature>
<keyword evidence="5" id="KW-0547">Nucleotide-binding</keyword>
<dbReference type="Proteomes" id="UP001595912">
    <property type="component" value="Unassembled WGS sequence"/>
</dbReference>
<dbReference type="Gene3D" id="3.40.50.300">
    <property type="entry name" value="P-loop containing nucleotide triphosphate hydrolases"/>
    <property type="match status" value="1"/>
</dbReference>
<dbReference type="SUPFAM" id="SSF52540">
    <property type="entry name" value="P-loop containing nucleoside triphosphate hydrolases"/>
    <property type="match status" value="1"/>
</dbReference>
<accession>A0ABV9VSB4</accession>
<dbReference type="PROSITE" id="PS50893">
    <property type="entry name" value="ABC_TRANSPORTER_2"/>
    <property type="match status" value="1"/>
</dbReference>
<keyword evidence="8 9" id="KW-0472">Membrane</keyword>
<evidence type="ECO:0000256" key="8">
    <source>
        <dbReference type="ARBA" id="ARBA00023136"/>
    </source>
</evidence>
<dbReference type="InterPro" id="IPR051120">
    <property type="entry name" value="ABC_AA/LPS_Transport"/>
</dbReference>
<dbReference type="InterPro" id="IPR003439">
    <property type="entry name" value="ABC_transporter-like_ATP-bd"/>
</dbReference>
<feature type="transmembrane region" description="Helical" evidence="9">
    <location>
        <begin position="289"/>
        <end position="310"/>
    </location>
</feature>
<proteinExistence type="predicted"/>
<dbReference type="Pfam" id="PF02653">
    <property type="entry name" value="BPD_transp_2"/>
    <property type="match status" value="1"/>
</dbReference>
<keyword evidence="6 11" id="KW-0067">ATP-binding</keyword>
<dbReference type="SMART" id="SM00382">
    <property type="entry name" value="AAA"/>
    <property type="match status" value="1"/>
</dbReference>
<evidence type="ECO:0000259" key="10">
    <source>
        <dbReference type="PROSITE" id="PS50893"/>
    </source>
</evidence>
<evidence type="ECO:0000256" key="3">
    <source>
        <dbReference type="ARBA" id="ARBA00022475"/>
    </source>
</evidence>
<sequence>MATFVQRLRTIPSWALPLVLGVLLIAAPWLGISADTRRLLLLTCILALVTSGLSLSFGYAGELALGQTAMYATGAYLTGYLAMHWINDLLLLVVVSAAASLIVGLISGVPGLRLGGWSLAMTSFFLVLLVPEIIELLEEYTGGAVGMVGIPHPRLFGHKLTTVTFYVVVSVITVIWFTVMRNLVTSRHGVALQVLRQSPVLASSLGISVYRLKLTAYAVGAIPAGIAGALFAYVDKYLSPSSFGFTLAVTVLAAAILGGAKSIYGALIGAAIMQYGPLRSTDFEQYAQVIYGVFLIIAGTLVANGLAGLANRAIRLARDRWDRPVVTAAPIPSTLDGPTGPAERPGLAPLPGARLEVSGLMKRFGGLQALGGVSLTAEPGQITALIGPNGSGKTTLLNMVCGYYRTDAGTIRIGASDITGAKTYRVARAGVSRTFQTPLFPEDISVREAVAAGMYMPRYVGMLSSILRLPNYRRTARADRAETTTVLRLVGVDHLADVEAASLPAGTRRLVEVARALASRPKVLLLDEVASGLDEDEIERLADLIRAIRDAGTTVVLVEHNFKLVLELADVIRVLAQGELIASGTPAEIENHPRVLAEYLGVQQEVAQQ</sequence>
<evidence type="ECO:0000313" key="11">
    <source>
        <dbReference type="EMBL" id="MFC4999292.1"/>
    </source>
</evidence>
<name>A0ABV9VSB4_9ACTN</name>
<dbReference type="InterPro" id="IPR001851">
    <property type="entry name" value="ABC_transp_permease"/>
</dbReference>
<keyword evidence="2" id="KW-0813">Transport</keyword>
<keyword evidence="4 9" id="KW-0812">Transmembrane</keyword>
<keyword evidence="3" id="KW-1003">Cell membrane</keyword>
<feature type="transmembrane region" description="Helical" evidence="9">
    <location>
        <begin position="89"/>
        <end position="109"/>
    </location>
</feature>
<keyword evidence="12" id="KW-1185">Reference proteome</keyword>
<dbReference type="Pfam" id="PF00005">
    <property type="entry name" value="ABC_tran"/>
    <property type="match status" value="1"/>
</dbReference>
<feature type="transmembrane region" description="Helical" evidence="9">
    <location>
        <begin position="39"/>
        <end position="57"/>
    </location>
</feature>
<organism evidence="11 12">
    <name type="scientific">Dactylosporangium cerinum</name>
    <dbReference type="NCBI Taxonomy" id="1434730"/>
    <lineage>
        <taxon>Bacteria</taxon>
        <taxon>Bacillati</taxon>
        <taxon>Actinomycetota</taxon>
        <taxon>Actinomycetes</taxon>
        <taxon>Micromonosporales</taxon>
        <taxon>Micromonosporaceae</taxon>
        <taxon>Dactylosporangium</taxon>
    </lineage>
</organism>
<dbReference type="PANTHER" id="PTHR45772:SF7">
    <property type="entry name" value="AMINO ACID ABC TRANSPORTER ATP-BINDING PROTEIN"/>
    <property type="match status" value="1"/>
</dbReference>
<feature type="transmembrane region" description="Helical" evidence="9">
    <location>
        <begin position="245"/>
        <end position="269"/>
    </location>
</feature>
<evidence type="ECO:0000256" key="1">
    <source>
        <dbReference type="ARBA" id="ARBA00004651"/>
    </source>
</evidence>
<dbReference type="InterPro" id="IPR003593">
    <property type="entry name" value="AAA+_ATPase"/>
</dbReference>
<protein>
    <submittedName>
        <fullName evidence="11">ATP-binding cassette domain-containing protein</fullName>
    </submittedName>
</protein>
<comment type="caution">
    <text evidence="11">The sequence shown here is derived from an EMBL/GenBank/DDBJ whole genome shotgun (WGS) entry which is preliminary data.</text>
</comment>
<evidence type="ECO:0000256" key="5">
    <source>
        <dbReference type="ARBA" id="ARBA00022741"/>
    </source>
</evidence>
<keyword evidence="7 9" id="KW-1133">Transmembrane helix</keyword>
<evidence type="ECO:0000256" key="2">
    <source>
        <dbReference type="ARBA" id="ARBA00022448"/>
    </source>
</evidence>
<feature type="transmembrane region" description="Helical" evidence="9">
    <location>
        <begin position="115"/>
        <end position="134"/>
    </location>
</feature>
<dbReference type="InterPro" id="IPR043428">
    <property type="entry name" value="LivM-like"/>
</dbReference>
<evidence type="ECO:0000256" key="7">
    <source>
        <dbReference type="ARBA" id="ARBA00022989"/>
    </source>
</evidence>
<dbReference type="GO" id="GO:0005524">
    <property type="term" value="F:ATP binding"/>
    <property type="evidence" value="ECO:0007669"/>
    <property type="project" value="UniProtKB-KW"/>
</dbReference>
<dbReference type="InterPro" id="IPR032823">
    <property type="entry name" value="BCA_ABC_TP_C"/>
</dbReference>
<evidence type="ECO:0000256" key="4">
    <source>
        <dbReference type="ARBA" id="ARBA00022692"/>
    </source>
</evidence>
<gene>
    <name evidence="11" type="ORF">ACFPIJ_15765</name>
</gene>
<feature type="transmembrane region" description="Helical" evidence="9">
    <location>
        <begin position="14"/>
        <end position="32"/>
    </location>
</feature>
<dbReference type="RefSeq" id="WP_380115677.1">
    <property type="nucleotide sequence ID" value="NZ_JBHSIU010000018.1"/>
</dbReference>
<reference evidence="12" key="1">
    <citation type="journal article" date="2019" name="Int. J. Syst. Evol. Microbiol.">
        <title>The Global Catalogue of Microorganisms (GCM) 10K type strain sequencing project: providing services to taxonomists for standard genome sequencing and annotation.</title>
        <authorList>
            <consortium name="The Broad Institute Genomics Platform"/>
            <consortium name="The Broad Institute Genome Sequencing Center for Infectious Disease"/>
            <person name="Wu L."/>
            <person name="Ma J."/>
        </authorList>
    </citation>
    <scope>NUCLEOTIDE SEQUENCE [LARGE SCALE GENOMIC DNA]</scope>
    <source>
        <strain evidence="12">CGMCC 4.7152</strain>
    </source>
</reference>
<dbReference type="CDD" id="cd06581">
    <property type="entry name" value="TM_PBP1_LivM_like"/>
    <property type="match status" value="1"/>
</dbReference>
<dbReference type="Pfam" id="PF12399">
    <property type="entry name" value="BCA_ABC_TP_C"/>
    <property type="match status" value="1"/>
</dbReference>
<feature type="transmembrane region" description="Helical" evidence="9">
    <location>
        <begin position="214"/>
        <end position="233"/>
    </location>
</feature>
<feature type="domain" description="ABC transporter" evidence="10">
    <location>
        <begin position="355"/>
        <end position="602"/>
    </location>
</feature>
<evidence type="ECO:0000313" key="12">
    <source>
        <dbReference type="Proteomes" id="UP001595912"/>
    </source>
</evidence>
<dbReference type="InterPro" id="IPR027417">
    <property type="entry name" value="P-loop_NTPase"/>
</dbReference>
<comment type="subcellular location">
    <subcellularLocation>
        <location evidence="1">Cell membrane</location>
        <topology evidence="1">Multi-pass membrane protein</topology>
    </subcellularLocation>
</comment>
<evidence type="ECO:0000256" key="6">
    <source>
        <dbReference type="ARBA" id="ARBA00022840"/>
    </source>
</evidence>
<dbReference type="EMBL" id="JBHSIU010000018">
    <property type="protein sequence ID" value="MFC4999292.1"/>
    <property type="molecule type" value="Genomic_DNA"/>
</dbReference>
<dbReference type="PANTHER" id="PTHR45772">
    <property type="entry name" value="CONSERVED COMPONENT OF ABC TRANSPORTER FOR NATURAL AMINO ACIDS-RELATED"/>
    <property type="match status" value="1"/>
</dbReference>